<dbReference type="Gene3D" id="3.40.50.1820">
    <property type="entry name" value="alpha/beta hydrolase"/>
    <property type="match status" value="2"/>
</dbReference>
<sequence length="488" mass="53784">MKKPSLLMAVIIFAAGSCATTGSDGRQARQIGAIDEYGLRMEFYSLEVPAQHPEHEVSYELVGALLRPESERRRKSERLTVFVQGGPGEAAIGLIDALPDFFAEMAADQDVLVIDQRGAGFSGPALGDYENHDVAISDILRDLPEELARLVHEDGFPLEGINSREAARDIIAWADALGYEYLDLYGISYGTRIAMTAAAHYPDRVNSLILDAPVIPEHRFYQEWPLQLADGMDAFFASVAERAAAGGGFSGFREEYLEARAGFAAEPMEIPFRHPAFPEVEAIEVDDKVLDMMVFTGLYQSLLIPYMPRVLRGVFEGSLQRRQSLGLVAQLLIGNTYHGTMLYHLWIFNDTGSNIDWEAFAADIEAIEDRYPGLAYIKANFMAFQQEIAASGLIAETAPEVHPLPPADMPVLILAGELDPAVSARDAEALHAALPESSYVMVPQAGHGVAYIYTALPQALRLFLADPDNRQYLDELRELQAPGYLRIF</sequence>
<accession>H9UG46</accession>
<keyword evidence="7" id="KW-1185">Reference proteome</keyword>
<dbReference type="InterPro" id="IPR002410">
    <property type="entry name" value="Peptidase_S33"/>
</dbReference>
<dbReference type="Pfam" id="PF08386">
    <property type="entry name" value="Abhydrolase_4"/>
    <property type="match status" value="1"/>
</dbReference>
<dbReference type="InterPro" id="IPR000073">
    <property type="entry name" value="AB_hydrolase_1"/>
</dbReference>
<dbReference type="RefSeq" id="WP_014454487.1">
    <property type="nucleotide sequence ID" value="NC_017098.1"/>
</dbReference>
<evidence type="ECO:0000256" key="3">
    <source>
        <dbReference type="SAM" id="SignalP"/>
    </source>
</evidence>
<dbReference type="HOGENOM" id="CLU_025871_0_0_12"/>
<dbReference type="Proteomes" id="UP000007383">
    <property type="component" value="Chromosome"/>
</dbReference>
<keyword evidence="6" id="KW-0012">Acyltransferase</keyword>
<proteinExistence type="inferred from homology"/>
<comment type="similarity">
    <text evidence="1">Belongs to the peptidase S33 family.</text>
</comment>
<name>H9UG46_SPIAZ</name>
<evidence type="ECO:0000256" key="2">
    <source>
        <dbReference type="ARBA" id="ARBA00022801"/>
    </source>
</evidence>
<dbReference type="eggNOG" id="COG0596">
    <property type="taxonomic scope" value="Bacteria"/>
</dbReference>
<dbReference type="OrthoDB" id="27092at2"/>
<evidence type="ECO:0000313" key="7">
    <source>
        <dbReference type="Proteomes" id="UP000007383"/>
    </source>
</evidence>
<dbReference type="PRINTS" id="PR00793">
    <property type="entry name" value="PROAMNOPTASE"/>
</dbReference>
<dbReference type="PROSITE" id="PS51257">
    <property type="entry name" value="PROKAR_LIPOPROTEIN"/>
    <property type="match status" value="1"/>
</dbReference>
<feature type="domain" description="AB hydrolase-1" evidence="4">
    <location>
        <begin position="81"/>
        <end position="242"/>
    </location>
</feature>
<keyword evidence="6" id="KW-0808">Transferase</keyword>
<evidence type="ECO:0000259" key="4">
    <source>
        <dbReference type="Pfam" id="PF00561"/>
    </source>
</evidence>
<reference evidence="7" key="1">
    <citation type="journal article" date="2013" name="Stand. Genomic Sci.">
        <title>Complete genome sequence of the halophilic bacterium Spirochaeta africana type strain (Z-7692(T)) from the alkaline Lake Magadi in the East African Rift.</title>
        <authorList>
            <person name="Liolos K."/>
            <person name="Abt B."/>
            <person name="Scheuner C."/>
            <person name="Teshima H."/>
            <person name="Held B."/>
            <person name="Lapidus A."/>
            <person name="Nolan M."/>
            <person name="Lucas S."/>
            <person name="Deshpande S."/>
            <person name="Cheng J.F."/>
            <person name="Tapia R."/>
            <person name="Goodwin L.A."/>
            <person name="Pitluck S."/>
            <person name="Pagani I."/>
            <person name="Ivanova N."/>
            <person name="Mavromatis K."/>
            <person name="Mikhailova N."/>
            <person name="Huntemann M."/>
            <person name="Pati A."/>
            <person name="Chen A."/>
            <person name="Palaniappan K."/>
            <person name="Land M."/>
            <person name="Rohde M."/>
            <person name="Tindall B.J."/>
            <person name="Detter J.C."/>
            <person name="Goker M."/>
            <person name="Bristow J."/>
            <person name="Eisen J.A."/>
            <person name="Markowitz V."/>
            <person name="Hugenholtz P."/>
            <person name="Woyke T."/>
            <person name="Klenk H.P."/>
            <person name="Kyrpides N.C."/>
        </authorList>
    </citation>
    <scope>NUCLEOTIDE SEQUENCE</scope>
    <source>
        <strain evidence="7">ATCC 700263 / DSM 8902 / Z-7692</strain>
    </source>
</reference>
<keyword evidence="2 6" id="KW-0378">Hydrolase</keyword>
<evidence type="ECO:0000259" key="5">
    <source>
        <dbReference type="Pfam" id="PF08386"/>
    </source>
</evidence>
<dbReference type="InterPro" id="IPR050266">
    <property type="entry name" value="AB_hydrolase_sf"/>
</dbReference>
<dbReference type="KEGG" id="sfc:Spiaf_0384"/>
<dbReference type="Pfam" id="PF00561">
    <property type="entry name" value="Abhydrolase_1"/>
    <property type="match status" value="1"/>
</dbReference>
<dbReference type="GO" id="GO:0016746">
    <property type="term" value="F:acyltransferase activity"/>
    <property type="evidence" value="ECO:0007669"/>
    <property type="project" value="UniProtKB-KW"/>
</dbReference>
<protein>
    <submittedName>
        <fullName evidence="6">Putative hydrolase or acyltransferase of alpha/beta superfamily</fullName>
    </submittedName>
</protein>
<dbReference type="GO" id="GO:0006508">
    <property type="term" value="P:proteolysis"/>
    <property type="evidence" value="ECO:0007669"/>
    <property type="project" value="InterPro"/>
</dbReference>
<organism evidence="6 7">
    <name type="scientific">Spirochaeta africana (strain ATCC 700263 / DSM 8902 / Z-7692)</name>
    <dbReference type="NCBI Taxonomy" id="889378"/>
    <lineage>
        <taxon>Bacteria</taxon>
        <taxon>Pseudomonadati</taxon>
        <taxon>Spirochaetota</taxon>
        <taxon>Spirochaetia</taxon>
        <taxon>Spirochaetales</taxon>
        <taxon>Spirochaetaceae</taxon>
        <taxon>Spirochaeta</taxon>
    </lineage>
</organism>
<dbReference type="STRING" id="889378.Spiaf_0384"/>
<evidence type="ECO:0000256" key="1">
    <source>
        <dbReference type="ARBA" id="ARBA00010088"/>
    </source>
</evidence>
<dbReference type="InterPro" id="IPR013595">
    <property type="entry name" value="Pept_S33_TAP-like_C"/>
</dbReference>
<feature type="chain" id="PRO_5003623568" evidence="3">
    <location>
        <begin position="20"/>
        <end position="488"/>
    </location>
</feature>
<dbReference type="AlphaFoldDB" id="H9UG46"/>
<dbReference type="GO" id="GO:0016020">
    <property type="term" value="C:membrane"/>
    <property type="evidence" value="ECO:0007669"/>
    <property type="project" value="TreeGrafter"/>
</dbReference>
<keyword evidence="3" id="KW-0732">Signal</keyword>
<dbReference type="GO" id="GO:0008233">
    <property type="term" value="F:peptidase activity"/>
    <property type="evidence" value="ECO:0007669"/>
    <property type="project" value="InterPro"/>
</dbReference>
<feature type="signal peptide" evidence="3">
    <location>
        <begin position="1"/>
        <end position="19"/>
    </location>
</feature>
<dbReference type="EMBL" id="CP003282">
    <property type="protein sequence ID" value="AFG36489.1"/>
    <property type="molecule type" value="Genomic_DNA"/>
</dbReference>
<dbReference type="SUPFAM" id="SSF53474">
    <property type="entry name" value="alpha/beta-Hydrolases"/>
    <property type="match status" value="1"/>
</dbReference>
<dbReference type="PANTHER" id="PTHR43798">
    <property type="entry name" value="MONOACYLGLYCEROL LIPASE"/>
    <property type="match status" value="1"/>
</dbReference>
<evidence type="ECO:0000313" key="6">
    <source>
        <dbReference type="EMBL" id="AFG36489.1"/>
    </source>
</evidence>
<feature type="domain" description="Peptidase S33 tripeptidyl aminopeptidase-like C-terminal" evidence="5">
    <location>
        <begin position="406"/>
        <end position="467"/>
    </location>
</feature>
<dbReference type="PATRIC" id="fig|889378.3.peg.388"/>
<dbReference type="PANTHER" id="PTHR43798:SF33">
    <property type="entry name" value="HYDROLASE, PUTATIVE (AFU_ORTHOLOGUE AFUA_2G14860)-RELATED"/>
    <property type="match status" value="1"/>
</dbReference>
<gene>
    <name evidence="6" type="ordered locus">Spiaf_0384</name>
</gene>
<dbReference type="InterPro" id="IPR029058">
    <property type="entry name" value="AB_hydrolase_fold"/>
</dbReference>